<protein>
    <submittedName>
        <fullName evidence="7">Sodium-dependent transporter</fullName>
    </submittedName>
</protein>
<keyword evidence="4 6" id="KW-1133">Transmembrane helix</keyword>
<dbReference type="InterPro" id="IPR000175">
    <property type="entry name" value="Na/ntran_symport"/>
</dbReference>
<evidence type="ECO:0000256" key="3">
    <source>
        <dbReference type="ARBA" id="ARBA00022692"/>
    </source>
</evidence>
<feature type="transmembrane region" description="Helical" evidence="6">
    <location>
        <begin position="255"/>
        <end position="281"/>
    </location>
</feature>
<dbReference type="CDD" id="cd10336">
    <property type="entry name" value="SLC6sbd_Tyt1-Like"/>
    <property type="match status" value="1"/>
</dbReference>
<feature type="transmembrane region" description="Helical" evidence="6">
    <location>
        <begin position="143"/>
        <end position="163"/>
    </location>
</feature>
<feature type="transmembrane region" description="Helical" evidence="6">
    <location>
        <begin position="430"/>
        <end position="451"/>
    </location>
</feature>
<keyword evidence="5 6" id="KW-0472">Membrane</keyword>
<feature type="transmembrane region" description="Helical" evidence="6">
    <location>
        <begin position="215"/>
        <end position="243"/>
    </location>
</feature>
<name>A0A926EKY4_9FIRM</name>
<dbReference type="PANTHER" id="PTHR42948">
    <property type="entry name" value="TRANSPORTER"/>
    <property type="match status" value="1"/>
</dbReference>
<gene>
    <name evidence="7" type="ORF">H8705_01650</name>
</gene>
<proteinExistence type="predicted"/>
<evidence type="ECO:0000256" key="4">
    <source>
        <dbReference type="ARBA" id="ARBA00022989"/>
    </source>
</evidence>
<evidence type="ECO:0000256" key="1">
    <source>
        <dbReference type="ARBA" id="ARBA00004141"/>
    </source>
</evidence>
<comment type="subcellular location">
    <subcellularLocation>
        <location evidence="1">Membrane</location>
        <topology evidence="1">Multi-pass membrane protein</topology>
    </subcellularLocation>
</comment>
<feature type="transmembrane region" description="Helical" evidence="6">
    <location>
        <begin position="347"/>
        <end position="370"/>
    </location>
</feature>
<dbReference type="EMBL" id="JACRTD010000001">
    <property type="protein sequence ID" value="MBC8584285.1"/>
    <property type="molecule type" value="Genomic_DNA"/>
</dbReference>
<reference evidence="7" key="1">
    <citation type="submission" date="2020-08" db="EMBL/GenBank/DDBJ databases">
        <title>Genome public.</title>
        <authorList>
            <person name="Liu C."/>
            <person name="Sun Q."/>
        </authorList>
    </citation>
    <scope>NUCLEOTIDE SEQUENCE</scope>
    <source>
        <strain evidence="7">NSJ-64</strain>
    </source>
</reference>
<feature type="transmembrane region" description="Helical" evidence="6">
    <location>
        <begin position="175"/>
        <end position="195"/>
    </location>
</feature>
<feature type="transmembrane region" description="Helical" evidence="6">
    <location>
        <begin position="390"/>
        <end position="409"/>
    </location>
</feature>
<evidence type="ECO:0000256" key="6">
    <source>
        <dbReference type="SAM" id="Phobius"/>
    </source>
</evidence>
<dbReference type="PROSITE" id="PS50267">
    <property type="entry name" value="NA_NEUROTRAN_SYMP_3"/>
    <property type="match status" value="1"/>
</dbReference>
<keyword evidence="2" id="KW-0813">Transport</keyword>
<dbReference type="NCBIfam" id="NF037979">
    <property type="entry name" value="Na_transp"/>
    <property type="match status" value="1"/>
</dbReference>
<keyword evidence="3 6" id="KW-0812">Transmembrane</keyword>
<sequence>MQREKFSSRLGFLLISAGCAIGLGNVYRFPFITGQYGGAAFVLIYLIFLLILGLPIMVMEFAVGRASQKSAATSFRILEPKGSKWHFHGYFSIIGNYLLMMSYTTIAGWMLIYFFKMALGEFSEKSPQQVEEVFHSLMLQPGLMALFMIIVVVLGFGVCSLGLQNGVEKIIKVMMVSLFLVMGILVIRSVTLPGASQGLRFYLLPDFQKMLDQGIGTVVFAAMGQAFFTLSIGIGSMAIFGSYIDKKHSLTGEAISITFLDTMVALLSGLIIFPACFSFGVRPDSGFNLVFVTLPNIFNSMAGGRLWGSLFFVFMTFAAMSTVIAVFENIISFSMDLWSWTRKKSVIINIFLVILLSLPCVLGFNLLSSFQPLGSGSNILVLEDFIISNNLLPLGSLVYLLFCTSRYGWGWKNFLREADMGNGIKFPKWTRVYVSYILPLIVLMIFFKGYYDLFFASAA</sequence>
<dbReference type="GO" id="GO:0016020">
    <property type="term" value="C:membrane"/>
    <property type="evidence" value="ECO:0007669"/>
    <property type="project" value="UniProtKB-SubCell"/>
</dbReference>
<evidence type="ECO:0000313" key="7">
    <source>
        <dbReference type="EMBL" id="MBC8584285.1"/>
    </source>
</evidence>
<evidence type="ECO:0000256" key="5">
    <source>
        <dbReference type="ARBA" id="ARBA00023136"/>
    </source>
</evidence>
<dbReference type="Proteomes" id="UP000623678">
    <property type="component" value="Unassembled WGS sequence"/>
</dbReference>
<feature type="transmembrane region" description="Helical" evidence="6">
    <location>
        <begin position="38"/>
        <end position="59"/>
    </location>
</feature>
<evidence type="ECO:0000256" key="2">
    <source>
        <dbReference type="ARBA" id="ARBA00022448"/>
    </source>
</evidence>
<comment type="caution">
    <text evidence="7">The sequence shown here is derived from an EMBL/GenBank/DDBJ whole genome shotgun (WGS) entry which is preliminary data.</text>
</comment>
<dbReference type="AlphaFoldDB" id="A0A926EKY4"/>
<feature type="transmembrane region" description="Helical" evidence="6">
    <location>
        <begin position="90"/>
        <end position="115"/>
    </location>
</feature>
<dbReference type="InterPro" id="IPR037272">
    <property type="entry name" value="SNS_sf"/>
</dbReference>
<dbReference type="SUPFAM" id="SSF161070">
    <property type="entry name" value="SNF-like"/>
    <property type="match status" value="1"/>
</dbReference>
<dbReference type="RefSeq" id="WP_262394110.1">
    <property type="nucleotide sequence ID" value="NZ_JACRTD010000001.1"/>
</dbReference>
<organism evidence="7 8">
    <name type="scientific">Youxingia wuxianensis</name>
    <dbReference type="NCBI Taxonomy" id="2763678"/>
    <lineage>
        <taxon>Bacteria</taxon>
        <taxon>Bacillati</taxon>
        <taxon>Bacillota</taxon>
        <taxon>Clostridia</taxon>
        <taxon>Eubacteriales</taxon>
        <taxon>Oscillospiraceae</taxon>
        <taxon>Youxingia</taxon>
    </lineage>
</organism>
<dbReference type="PANTHER" id="PTHR42948:SF1">
    <property type="entry name" value="TRANSPORTER"/>
    <property type="match status" value="1"/>
</dbReference>
<keyword evidence="8" id="KW-1185">Reference proteome</keyword>
<dbReference type="PRINTS" id="PR00176">
    <property type="entry name" value="NANEUSMPORT"/>
</dbReference>
<evidence type="ECO:0000313" key="8">
    <source>
        <dbReference type="Proteomes" id="UP000623678"/>
    </source>
</evidence>
<feature type="transmembrane region" description="Helical" evidence="6">
    <location>
        <begin position="306"/>
        <end position="327"/>
    </location>
</feature>
<dbReference type="Pfam" id="PF00209">
    <property type="entry name" value="SNF"/>
    <property type="match status" value="2"/>
</dbReference>
<dbReference type="InterPro" id="IPR047218">
    <property type="entry name" value="YocR/YhdH-like"/>
</dbReference>
<accession>A0A926EKY4</accession>